<dbReference type="STRING" id="446471.Xcel_0232"/>
<comment type="similarity">
    <text evidence="2">Belongs to the glycosyl hydrolase 81 family.</text>
</comment>
<dbReference type="KEGG" id="xce:Xcel_0232"/>
<protein>
    <recommendedName>
        <fullName evidence="3">glucan endo-1,3-beta-D-glucosidase</fullName>
        <ecNumber evidence="3">3.2.1.39</ecNumber>
    </recommendedName>
</protein>
<evidence type="ECO:0000256" key="4">
    <source>
        <dbReference type="ARBA" id="ARBA00022801"/>
    </source>
</evidence>
<reference evidence="11 12" key="2">
    <citation type="journal article" date="2010" name="Stand. Genomic Sci.">
        <title>Complete genome sequence of Xylanimonas cellulosilytica type strain (XIL07).</title>
        <authorList>
            <person name="Foster B."/>
            <person name="Pukall R."/>
            <person name="Abt B."/>
            <person name="Nolan M."/>
            <person name="Glavina Del Rio T."/>
            <person name="Chen F."/>
            <person name="Lucas S."/>
            <person name="Tice H."/>
            <person name="Pitluck S."/>
            <person name="Cheng J.-F."/>
            <person name="Chertkov O."/>
            <person name="Brettin T."/>
            <person name="Han C."/>
            <person name="Detter J.C."/>
            <person name="Bruce D."/>
            <person name="Goodwin L."/>
            <person name="Ivanova N."/>
            <person name="Mavromatis K."/>
            <person name="Pati A."/>
            <person name="Mikhailova N."/>
            <person name="Chen A."/>
            <person name="Palaniappan K."/>
            <person name="Land M."/>
            <person name="Hauser L."/>
            <person name="Chang Y.-J."/>
            <person name="Jeffries C.D."/>
            <person name="Chain P."/>
            <person name="Rohde M."/>
            <person name="Goeker M."/>
            <person name="Bristow J."/>
            <person name="Eisen J.A."/>
            <person name="Markowitz V."/>
            <person name="Hugenholtz P."/>
            <person name="Kyrpides N.C."/>
            <person name="Klenk H.-P."/>
            <person name="Lapidus A."/>
        </authorList>
    </citation>
    <scope>NUCLEOTIDE SEQUENCE [LARGE SCALE GENOMIC DNA]</scope>
    <source>
        <strain evidence="12">DSM 15894 / CECT 5975 / LMG 20990 / XIL07</strain>
    </source>
</reference>
<dbReference type="PANTHER" id="PTHR31983">
    <property type="entry name" value="ENDO-1,3(4)-BETA-GLUCANASE 1"/>
    <property type="match status" value="1"/>
</dbReference>
<evidence type="ECO:0000256" key="8">
    <source>
        <dbReference type="ARBA" id="ARBA00023326"/>
    </source>
</evidence>
<dbReference type="Gene3D" id="2.70.98.30">
    <property type="entry name" value="Golgi alpha-mannosidase II, domain 4"/>
    <property type="match status" value="1"/>
</dbReference>
<dbReference type="PROSITE" id="PS52008">
    <property type="entry name" value="GH81"/>
    <property type="match status" value="1"/>
</dbReference>
<feature type="domain" description="Glycosyl hydrolase family 81 C-terminal" evidence="10">
    <location>
        <begin position="391"/>
        <end position="720"/>
    </location>
</feature>
<gene>
    <name evidence="11" type="ordered locus">Xcel_0232</name>
</gene>
<dbReference type="PANTHER" id="PTHR31983:SF0">
    <property type="entry name" value="GLUCAN ENDO-1,3-BETA-D-GLUCOSIDASE 2"/>
    <property type="match status" value="1"/>
</dbReference>
<organism evidence="11 12">
    <name type="scientific">Xylanimonas cellulosilytica (strain DSM 15894 / JCM 12276 / CECT 5975 / KCTC 9989 / LMG 20990 / NBRC 107835 / XIL07)</name>
    <dbReference type="NCBI Taxonomy" id="446471"/>
    <lineage>
        <taxon>Bacteria</taxon>
        <taxon>Bacillati</taxon>
        <taxon>Actinomycetota</taxon>
        <taxon>Actinomycetes</taxon>
        <taxon>Micrococcales</taxon>
        <taxon>Promicromonosporaceae</taxon>
        <taxon>Xylanimonas</taxon>
    </lineage>
</organism>
<dbReference type="GO" id="GO:0071555">
    <property type="term" value="P:cell wall organization"/>
    <property type="evidence" value="ECO:0007669"/>
    <property type="project" value="UniProtKB-KW"/>
</dbReference>
<evidence type="ECO:0000256" key="1">
    <source>
        <dbReference type="ARBA" id="ARBA00000382"/>
    </source>
</evidence>
<dbReference type="Proteomes" id="UP000002255">
    <property type="component" value="Chromosome"/>
</dbReference>
<comment type="catalytic activity">
    <reaction evidence="1">
        <text>Hydrolysis of (1-&gt;3)-beta-D-glucosidic linkages in (1-&gt;3)-beta-D-glucans.</text>
        <dbReference type="EC" id="3.2.1.39"/>
    </reaction>
</comment>
<feature type="region of interest" description="Disordered" evidence="9">
    <location>
        <begin position="1"/>
        <end position="21"/>
    </location>
</feature>
<dbReference type="CAZy" id="GH81">
    <property type="family name" value="Glycoside Hydrolase Family 81"/>
</dbReference>
<evidence type="ECO:0000256" key="2">
    <source>
        <dbReference type="ARBA" id="ARBA00010730"/>
    </source>
</evidence>
<evidence type="ECO:0000256" key="5">
    <source>
        <dbReference type="ARBA" id="ARBA00023277"/>
    </source>
</evidence>
<keyword evidence="8" id="KW-0624">Polysaccharide degradation</keyword>
<dbReference type="EC" id="3.2.1.39" evidence="3"/>
<keyword evidence="7" id="KW-0961">Cell wall biogenesis/degradation</keyword>
<feature type="compositionally biased region" description="Low complexity" evidence="9">
    <location>
        <begin position="51"/>
        <end position="68"/>
    </location>
</feature>
<dbReference type="EMBL" id="CP001821">
    <property type="protein sequence ID" value="ACZ29271.1"/>
    <property type="molecule type" value="Genomic_DNA"/>
</dbReference>
<dbReference type="InterPro" id="IPR040720">
    <property type="entry name" value="GH81_C"/>
</dbReference>
<dbReference type="GO" id="GO:0042973">
    <property type="term" value="F:glucan endo-1,3-beta-D-glucosidase activity"/>
    <property type="evidence" value="ECO:0007669"/>
    <property type="project" value="UniProtKB-EC"/>
</dbReference>
<keyword evidence="5" id="KW-0119">Carbohydrate metabolism</keyword>
<dbReference type="GO" id="GO:0000272">
    <property type="term" value="P:polysaccharide catabolic process"/>
    <property type="evidence" value="ECO:0007669"/>
    <property type="project" value="UniProtKB-KW"/>
</dbReference>
<dbReference type="GO" id="GO:0052861">
    <property type="term" value="F:endo-1,3(4)-beta-glucanase activity"/>
    <property type="evidence" value="ECO:0007669"/>
    <property type="project" value="InterPro"/>
</dbReference>
<evidence type="ECO:0000313" key="11">
    <source>
        <dbReference type="EMBL" id="ACZ29271.1"/>
    </source>
</evidence>
<evidence type="ECO:0000256" key="9">
    <source>
        <dbReference type="SAM" id="MobiDB-lite"/>
    </source>
</evidence>
<evidence type="ECO:0000256" key="7">
    <source>
        <dbReference type="ARBA" id="ARBA00023316"/>
    </source>
</evidence>
<proteinExistence type="inferred from homology"/>
<keyword evidence="12" id="KW-1185">Reference proteome</keyword>
<evidence type="ECO:0000256" key="3">
    <source>
        <dbReference type="ARBA" id="ARBA00012780"/>
    </source>
</evidence>
<sequence>MRAARRTTAAPTTAARTPGVSTTAVRRLAVVAVALAAALAGCVGGGRAEPDGSAAAGTPAGPLAATDADPPDVDPGILPARQIAPTSTMRLADGLSPPTNRWFSALALGDTAQPVFPRPLAVGLTEAGFGVGVPELTTTQTAVMGSYTPQVTIDVGATDPVVTAYDAASVTVDLGTGTLTLVEGSPVLHWTATTAGTVTWDVPFEPGGPAGSAVAAVGERTWLLLASTPDGTPATPALADDGRSAEIPAGGRLAWLALPDDADPTSTAAQTLAEAAVHPPAPTTLRWAADDAAATTAIDLGAPTAVVRLPHQSTPAPQDDLDCDGLGTYATVLGAATACVGRTTAWSVPTVPTDATLDVVALTDDERAELADVVTADTERLTGDDAPAYPADTYFGTKALARDARLLTLATALGLDEPAARLRERIGAELRLRADPDGCTQRAERCFVLDPVLATVVGLPPGFGSDEANDHHFHYGYLLEAAALAAADDAEHGDGTLAAALAPVVDLLAADIAAAGPVPAGDGPDLPALRVFDAFAGHSWASGYAPFADGNNQESSSEAVAAWRGLALWAQVRGDDALGTQARWLLAAEAASARAYWLAPAEGPTSFASLVWGGKRERATWFSPEPSAALGIVVLPITPSSGYLVEPDDGGERVRANLAEALGVAPDALWDDPAVWDVQFGDQLLAYAALAGPDDAAHAVGLLRDLPAEGIDDGATRAWLLAWAMTRGG</sequence>
<dbReference type="HOGENOM" id="CLU_005482_1_1_11"/>
<accession>D1BUN0</accession>
<dbReference type="OrthoDB" id="5480482at2"/>
<dbReference type="AlphaFoldDB" id="D1BUN0"/>
<reference evidence="12" key="1">
    <citation type="submission" date="2009-11" db="EMBL/GenBank/DDBJ databases">
        <title>The complete chromosome of Xylanimonas cellulosilytica DSM 15894.</title>
        <authorList>
            <consortium name="US DOE Joint Genome Institute (JGI-PGF)"/>
            <person name="Lucas S."/>
            <person name="Copeland A."/>
            <person name="Lapidus A."/>
            <person name="Glavina del Rio T."/>
            <person name="Dalin E."/>
            <person name="Tice H."/>
            <person name="Bruce D."/>
            <person name="Goodwin L."/>
            <person name="Pitluck S."/>
            <person name="Kyrpides N."/>
            <person name="Mavromatis K."/>
            <person name="Ivanova N."/>
            <person name="Mikhailova N."/>
            <person name="Foster B."/>
            <person name="Clum A."/>
            <person name="Brettin T."/>
            <person name="Detter J.C."/>
            <person name="Han C."/>
            <person name="Larimer F."/>
            <person name="Land M."/>
            <person name="Hauser L."/>
            <person name="Markowitz V."/>
            <person name="Cheng J.F."/>
            <person name="Hugenholtz P."/>
            <person name="Woyke T."/>
            <person name="Wu D."/>
            <person name="Gehrich-Schroeter G."/>
            <person name="Schneider S."/>
            <person name="Pukall S.R."/>
            <person name="Klenk H.P."/>
            <person name="Eisen J.A."/>
        </authorList>
    </citation>
    <scope>NUCLEOTIDE SEQUENCE [LARGE SCALE GENOMIC DNA]</scope>
    <source>
        <strain evidence="12">DSM 15894 / CECT 5975 / LMG 20990 / XIL07</strain>
    </source>
</reference>
<keyword evidence="6 11" id="KW-0326">Glycosidase</keyword>
<name>D1BUN0_XYLCX</name>
<dbReference type="eggNOG" id="COG5498">
    <property type="taxonomic scope" value="Bacteria"/>
</dbReference>
<evidence type="ECO:0000256" key="6">
    <source>
        <dbReference type="ARBA" id="ARBA00023295"/>
    </source>
</evidence>
<evidence type="ECO:0000313" key="12">
    <source>
        <dbReference type="Proteomes" id="UP000002255"/>
    </source>
</evidence>
<dbReference type="RefSeq" id="WP_012877016.1">
    <property type="nucleotide sequence ID" value="NC_013530.1"/>
</dbReference>
<evidence type="ECO:0000259" key="10">
    <source>
        <dbReference type="Pfam" id="PF17652"/>
    </source>
</evidence>
<keyword evidence="4 11" id="KW-0378">Hydrolase</keyword>
<dbReference type="InterPro" id="IPR005200">
    <property type="entry name" value="Endo-beta-glucanase"/>
</dbReference>
<dbReference type="Pfam" id="PF17652">
    <property type="entry name" value="Glyco_hydro81C"/>
    <property type="match status" value="1"/>
</dbReference>
<feature type="region of interest" description="Disordered" evidence="9">
    <location>
        <begin position="47"/>
        <end position="75"/>
    </location>
</feature>